<dbReference type="EMBL" id="JANHOH010000001">
    <property type="protein sequence ID" value="MCQ6957035.1"/>
    <property type="molecule type" value="Genomic_DNA"/>
</dbReference>
<dbReference type="Pfam" id="PF00106">
    <property type="entry name" value="adh_short"/>
    <property type="match status" value="1"/>
</dbReference>
<dbReference type="Gene3D" id="3.40.50.720">
    <property type="entry name" value="NAD(P)-binding Rossmann-like Domain"/>
    <property type="match status" value="1"/>
</dbReference>
<evidence type="ECO:0000256" key="1">
    <source>
        <dbReference type="ARBA" id="ARBA00006484"/>
    </source>
</evidence>
<dbReference type="PRINTS" id="PR00081">
    <property type="entry name" value="GDHRDH"/>
</dbReference>
<dbReference type="PRINTS" id="PR00080">
    <property type="entry name" value="SDRFAMILY"/>
</dbReference>
<dbReference type="InterPro" id="IPR002347">
    <property type="entry name" value="SDR_fam"/>
</dbReference>
<dbReference type="PANTHER" id="PTHR43976">
    <property type="entry name" value="SHORT CHAIN DEHYDROGENASE"/>
    <property type="match status" value="1"/>
</dbReference>
<comment type="caution">
    <text evidence="4">The sequence shown here is derived from an EMBL/GenBank/DDBJ whole genome shotgun (WGS) entry which is preliminary data.</text>
</comment>
<comment type="similarity">
    <text evidence="1 3">Belongs to the short-chain dehydrogenases/reductases (SDR) family.</text>
</comment>
<evidence type="ECO:0000313" key="5">
    <source>
        <dbReference type="Proteomes" id="UP001204376"/>
    </source>
</evidence>
<dbReference type="RefSeq" id="WP_256537245.1">
    <property type="nucleotide sequence ID" value="NZ_JANHOH010000001.1"/>
</dbReference>
<dbReference type="SUPFAM" id="SSF51735">
    <property type="entry name" value="NAD(P)-binding Rossmann-fold domains"/>
    <property type="match status" value="1"/>
</dbReference>
<dbReference type="CDD" id="cd05374">
    <property type="entry name" value="17beta-HSD-like_SDR_c"/>
    <property type="match status" value="1"/>
</dbReference>
<dbReference type="InterPro" id="IPR051911">
    <property type="entry name" value="SDR_oxidoreductase"/>
</dbReference>
<evidence type="ECO:0000313" key="4">
    <source>
        <dbReference type="EMBL" id="MCQ6957035.1"/>
    </source>
</evidence>
<evidence type="ECO:0000256" key="3">
    <source>
        <dbReference type="RuleBase" id="RU000363"/>
    </source>
</evidence>
<evidence type="ECO:0000256" key="2">
    <source>
        <dbReference type="ARBA" id="ARBA00023002"/>
    </source>
</evidence>
<reference evidence="4 5" key="1">
    <citation type="submission" date="2022-07" db="EMBL/GenBank/DDBJ databases">
        <title>Mucilaginibacter sp. JC4.</title>
        <authorList>
            <person name="Le V."/>
            <person name="Ko S.-R."/>
            <person name="Ahn C.-Y."/>
            <person name="Oh H.-M."/>
        </authorList>
    </citation>
    <scope>NUCLEOTIDE SEQUENCE [LARGE SCALE GENOMIC DNA]</scope>
    <source>
        <strain evidence="4 5">JC4</strain>
    </source>
</reference>
<gene>
    <name evidence="4" type="ORF">NPE20_03665</name>
</gene>
<keyword evidence="2" id="KW-0560">Oxidoreductase</keyword>
<keyword evidence="5" id="KW-1185">Reference proteome</keyword>
<protein>
    <submittedName>
        <fullName evidence="4">SDR family oxidoreductase</fullName>
    </submittedName>
</protein>
<accession>A0ABT1SXV4</accession>
<proteinExistence type="inferred from homology"/>
<dbReference type="PANTHER" id="PTHR43976:SF16">
    <property type="entry name" value="SHORT-CHAIN DEHYDROGENASE_REDUCTASE FAMILY PROTEIN"/>
    <property type="match status" value="1"/>
</dbReference>
<sequence>MMENKTVLITGTSSGYGKAIAKVFAKRGWNVIATMRSPEKETELTTISNVLITRLDVQDLDSIRDSIKEGIDRFGKIDVLINNAAHGLVGVFESITSEQIRHQFAVNVFGYMDVIREILPYFRTQGGGMIVNIGSQGGIITFPLMSPYHATKFAIEGFTESLSYELASINIIVKLIEPGGADTGFFKNADTSSIPVPREYELIANHTGMDKLFEEYKDKLTTPEEAGLFVYHAVTDGTDNFRYLVGDEMKTFLNIKKQRSDEEYVHLMRDQLLPK</sequence>
<dbReference type="Proteomes" id="UP001204376">
    <property type="component" value="Unassembled WGS sequence"/>
</dbReference>
<dbReference type="InterPro" id="IPR036291">
    <property type="entry name" value="NAD(P)-bd_dom_sf"/>
</dbReference>
<organism evidence="4 5">
    <name type="scientific">Mucilaginibacter aquariorum</name>
    <dbReference type="NCBI Taxonomy" id="2967225"/>
    <lineage>
        <taxon>Bacteria</taxon>
        <taxon>Pseudomonadati</taxon>
        <taxon>Bacteroidota</taxon>
        <taxon>Sphingobacteriia</taxon>
        <taxon>Sphingobacteriales</taxon>
        <taxon>Sphingobacteriaceae</taxon>
        <taxon>Mucilaginibacter</taxon>
    </lineage>
</organism>
<name>A0ABT1SXV4_9SPHI</name>